<name>A0ABD3D816_9LAMI</name>
<dbReference type="AlphaFoldDB" id="A0ABD3D816"/>
<keyword evidence="2" id="KW-1185">Reference proteome</keyword>
<protein>
    <submittedName>
        <fullName evidence="1">Uncharacterized protein</fullName>
    </submittedName>
</protein>
<comment type="caution">
    <text evidence="1">The sequence shown here is derived from an EMBL/GenBank/DDBJ whole genome shotgun (WGS) entry which is preliminary data.</text>
</comment>
<gene>
    <name evidence="1" type="ORF">CASFOL_017831</name>
</gene>
<accession>A0ABD3D816</accession>
<proteinExistence type="predicted"/>
<sequence>MIRSSTPGAVFFGEYVIEGGRNGNYSEDEAVFYWHGIVRWDEEGMRVTDGSVMSVFLLLLAFRSGDNVGPNEDGDDDDYDMCLVSNQGRLASGRKRRR</sequence>
<evidence type="ECO:0000313" key="2">
    <source>
        <dbReference type="Proteomes" id="UP001632038"/>
    </source>
</evidence>
<evidence type="ECO:0000313" key="1">
    <source>
        <dbReference type="EMBL" id="KAL3638460.1"/>
    </source>
</evidence>
<dbReference type="EMBL" id="JAVIJP010000019">
    <property type="protein sequence ID" value="KAL3638460.1"/>
    <property type="molecule type" value="Genomic_DNA"/>
</dbReference>
<reference evidence="2" key="1">
    <citation type="journal article" date="2024" name="IScience">
        <title>Strigolactones Initiate the Formation of Haustorium-like Structures in Castilleja.</title>
        <authorList>
            <person name="Buerger M."/>
            <person name="Peterson D."/>
            <person name="Chory J."/>
        </authorList>
    </citation>
    <scope>NUCLEOTIDE SEQUENCE [LARGE SCALE GENOMIC DNA]</scope>
</reference>
<organism evidence="1 2">
    <name type="scientific">Castilleja foliolosa</name>
    <dbReference type="NCBI Taxonomy" id="1961234"/>
    <lineage>
        <taxon>Eukaryota</taxon>
        <taxon>Viridiplantae</taxon>
        <taxon>Streptophyta</taxon>
        <taxon>Embryophyta</taxon>
        <taxon>Tracheophyta</taxon>
        <taxon>Spermatophyta</taxon>
        <taxon>Magnoliopsida</taxon>
        <taxon>eudicotyledons</taxon>
        <taxon>Gunneridae</taxon>
        <taxon>Pentapetalae</taxon>
        <taxon>asterids</taxon>
        <taxon>lamiids</taxon>
        <taxon>Lamiales</taxon>
        <taxon>Orobanchaceae</taxon>
        <taxon>Pedicularideae</taxon>
        <taxon>Castillejinae</taxon>
        <taxon>Castilleja</taxon>
    </lineage>
</organism>
<dbReference type="Proteomes" id="UP001632038">
    <property type="component" value="Unassembled WGS sequence"/>
</dbReference>